<evidence type="ECO:0000256" key="2">
    <source>
        <dbReference type="SAM" id="SignalP"/>
    </source>
</evidence>
<accession>A0A411YHN4</accession>
<dbReference type="PANTHER" id="PTHR30032:SF8">
    <property type="entry name" value="GERMINATION-SPECIFIC N-ACETYLMURAMOYL-L-ALANINE AMIDASE"/>
    <property type="match status" value="1"/>
</dbReference>
<dbReference type="InterPro" id="IPR011047">
    <property type="entry name" value="Quinoprotein_ADH-like_sf"/>
</dbReference>
<dbReference type="OrthoDB" id="5143602at2"/>
<dbReference type="InterPro" id="IPR051922">
    <property type="entry name" value="Bact_Sporulation_Assoc"/>
</dbReference>
<dbReference type="Gene3D" id="3.40.50.12090">
    <property type="match status" value="2"/>
</dbReference>
<organism evidence="3 4">
    <name type="scientific">Egibacter rhizosphaerae</name>
    <dbReference type="NCBI Taxonomy" id="1670831"/>
    <lineage>
        <taxon>Bacteria</taxon>
        <taxon>Bacillati</taxon>
        <taxon>Actinomycetota</taxon>
        <taxon>Nitriliruptoria</taxon>
        <taxon>Egibacterales</taxon>
        <taxon>Egibacteraceae</taxon>
        <taxon>Egibacter</taxon>
    </lineage>
</organism>
<proteinExistence type="predicted"/>
<evidence type="ECO:0000313" key="4">
    <source>
        <dbReference type="Proteomes" id="UP000291469"/>
    </source>
</evidence>
<reference evidence="3 4" key="1">
    <citation type="submission" date="2019-01" db="EMBL/GenBank/DDBJ databases">
        <title>Egibacter rhizosphaerae EGI 80759T.</title>
        <authorList>
            <person name="Chen D.-D."/>
            <person name="Tian Y."/>
            <person name="Jiao J.-Y."/>
            <person name="Zhang X.-T."/>
            <person name="Zhang Y.-G."/>
            <person name="Zhang Y."/>
            <person name="Xiao M."/>
            <person name="Shu W.-S."/>
            <person name="Li W.-J."/>
        </authorList>
    </citation>
    <scope>NUCLEOTIDE SEQUENCE [LARGE SCALE GENOMIC DNA]</scope>
    <source>
        <strain evidence="3 4">EGI 80759</strain>
    </source>
</reference>
<dbReference type="RefSeq" id="WP_131155626.1">
    <property type="nucleotide sequence ID" value="NZ_CP036402.1"/>
</dbReference>
<dbReference type="KEGG" id="erz:ER308_14400"/>
<keyword evidence="2" id="KW-0732">Signal</keyword>
<evidence type="ECO:0000313" key="3">
    <source>
        <dbReference type="EMBL" id="QBI20631.1"/>
    </source>
</evidence>
<dbReference type="EMBL" id="CP036402">
    <property type="protein sequence ID" value="QBI20631.1"/>
    <property type="molecule type" value="Genomic_DNA"/>
</dbReference>
<dbReference type="SUPFAM" id="SSF50998">
    <property type="entry name" value="Quinoprotein alcohol dehydrogenase-like"/>
    <property type="match status" value="1"/>
</dbReference>
<feature type="region of interest" description="Disordered" evidence="1">
    <location>
        <begin position="36"/>
        <end position="58"/>
    </location>
</feature>
<feature type="compositionally biased region" description="Acidic residues" evidence="1">
    <location>
        <begin position="492"/>
        <end position="501"/>
    </location>
</feature>
<keyword evidence="4" id="KW-1185">Reference proteome</keyword>
<evidence type="ECO:0000256" key="1">
    <source>
        <dbReference type="SAM" id="MobiDB-lite"/>
    </source>
</evidence>
<name>A0A411YHN4_9ACTN</name>
<feature type="region of interest" description="Disordered" evidence="1">
    <location>
        <begin position="485"/>
        <end position="505"/>
    </location>
</feature>
<dbReference type="PANTHER" id="PTHR30032">
    <property type="entry name" value="N-ACETYLMURAMOYL-L-ALANINE AMIDASE-RELATED"/>
    <property type="match status" value="1"/>
</dbReference>
<dbReference type="AlphaFoldDB" id="A0A411YHN4"/>
<dbReference type="Proteomes" id="UP000291469">
    <property type="component" value="Chromosome"/>
</dbReference>
<feature type="signal peptide" evidence="2">
    <location>
        <begin position="1"/>
        <end position="31"/>
    </location>
</feature>
<feature type="chain" id="PRO_5019381136" evidence="2">
    <location>
        <begin position="32"/>
        <end position="815"/>
    </location>
</feature>
<sequence>MPRHPRRALRRALLLAAAFATTLVIALPVSAQGGESAWPSFDADSGQTRQAGESGPVDPGLDWFVDLGDVATDDAPEGYTAGPNPAGARMPIVAGDGTLLMRAVNNETGGDRELIGIDPDEGDVLWEITDVWSNFRGCEPAVDSQGRVWTENYGEAEQHVVSAHDVADGSELTRVEAVPECADAPLLLGGAGADERLVLFGNDEEPGDLTAIDVSGDDAQVAWSVGTDGLDLDVDQVLGATGVLTDDSLIFAGRTGEAVVLVELALSDGEEQARAEIEAPEPEDRDEPIDVADYDEFEWLLADDLLVVTPRGGSLAEGRSEIIGHLLAYDVSNGLPDEPTWDRPEPDESMYRDLVLGDGVALTSTSGSGSVFAVSLEDGSDAFNPDLARLDADAGLTDADGAAFARRRESGGTGWLLTSTGPQGDERWTIDADRVREVVVDEVDGFDDADDIDYGHGNLSLGPIDNDGTLYAMSRRSGGLLAIDGSGGLAEEPPEDDDEDQIGGADRYDTADQLAEEFDAAETVVIARGDDFPDALAGSPLASYLDAPILLSRPGGLSDGTLAQIDRLGADEARLLGGEAALSAEVEAQLGAAGLSVERYDGANRWDTAALIAEDLPVDDAAFVARGIDPDDPTSGWEDAVAVSALAAFTEAPILLTATDALPGDTADALQGRADVDIVGGSAVVSSSVESEIDDLVSGDPGRLAGADRWATSGGIADASVNAGMDPSTVWLATGLNFPDSLAAAPVVGATSAELAGRSGGVLLLVNGDDLSRSPASEQWLQANAGGIDRVRAVGGTAVVSPEALDGARDAAGVE</sequence>
<dbReference type="InterPro" id="IPR007253">
    <property type="entry name" value="Cell_wall-bd_2"/>
</dbReference>
<protein>
    <submittedName>
        <fullName evidence="3">Cell wall-binding repeat-containing protein</fullName>
    </submittedName>
</protein>
<gene>
    <name evidence="3" type="ORF">ER308_14400</name>
</gene>
<dbReference type="Pfam" id="PF04122">
    <property type="entry name" value="CW_binding_2"/>
    <property type="match status" value="3"/>
</dbReference>